<name>A0A8S5PNM8_9CAUD</name>
<dbReference type="EMBL" id="BK015461">
    <property type="protein sequence ID" value="DAE08033.1"/>
    <property type="molecule type" value="Genomic_DNA"/>
</dbReference>
<reference evidence="1" key="1">
    <citation type="journal article" date="2021" name="Proc. Natl. Acad. Sci. U.S.A.">
        <title>A Catalog of Tens of Thousands of Viruses from Human Metagenomes Reveals Hidden Associations with Chronic Diseases.</title>
        <authorList>
            <person name="Tisza M.J."/>
            <person name="Buck C.B."/>
        </authorList>
    </citation>
    <scope>NUCLEOTIDE SEQUENCE</scope>
    <source>
        <strain evidence="1">CtisV53</strain>
    </source>
</reference>
<proteinExistence type="predicted"/>
<protein>
    <submittedName>
        <fullName evidence="1">Uncharacterized protein</fullName>
    </submittedName>
</protein>
<organism evidence="1">
    <name type="scientific">Myoviridae sp. ctisV53</name>
    <dbReference type="NCBI Taxonomy" id="2825156"/>
    <lineage>
        <taxon>Viruses</taxon>
        <taxon>Duplodnaviria</taxon>
        <taxon>Heunggongvirae</taxon>
        <taxon>Uroviricota</taxon>
        <taxon>Caudoviricetes</taxon>
    </lineage>
</organism>
<accession>A0A8S5PNM8</accession>
<evidence type="ECO:0000313" key="1">
    <source>
        <dbReference type="EMBL" id="DAE08033.1"/>
    </source>
</evidence>
<sequence length="53" mass="5931">MINLGFDIAALTGRRPALDARGTDVGTLGRRYEGLKDKPYLYTIRARAYLWGS</sequence>